<dbReference type="PANTHER" id="PTHR43404">
    <property type="entry name" value="LIPOPOLYSACCHARIDE CHOLINEPHOSPHOTRANSFERASE LICD"/>
    <property type="match status" value="1"/>
</dbReference>
<evidence type="ECO:0000313" key="3">
    <source>
        <dbReference type="EMBL" id="BFD45830.1"/>
    </source>
</evidence>
<keyword evidence="1" id="KW-0812">Transmembrane</keyword>
<dbReference type="InterPro" id="IPR007074">
    <property type="entry name" value="LicD/FKTN/FKRP_NTP_transf"/>
</dbReference>
<dbReference type="PANTHER" id="PTHR43404:SF2">
    <property type="entry name" value="LIPOPOLYSACCHARIDE CHOLINEPHOSPHOTRANSFERASE LICD"/>
    <property type="match status" value="1"/>
</dbReference>
<name>A0AAT9G7Y0_9RICK</name>
<protein>
    <submittedName>
        <fullName evidence="3">LicD family protein</fullName>
    </submittedName>
</protein>
<keyword evidence="1" id="KW-0472">Membrane</keyword>
<proteinExistence type="predicted"/>
<dbReference type="InterPro" id="IPR052942">
    <property type="entry name" value="LPS_cholinephosphotransferase"/>
</dbReference>
<organism evidence="3">
    <name type="scientific">Candidatus Tisiphia endosymbiont of Sergentomyia squamirostris</name>
    <dbReference type="NCBI Taxonomy" id="3113639"/>
    <lineage>
        <taxon>Bacteria</taxon>
        <taxon>Pseudomonadati</taxon>
        <taxon>Pseudomonadota</taxon>
        <taxon>Alphaproteobacteria</taxon>
        <taxon>Rickettsiales</taxon>
        <taxon>Rickettsiaceae</taxon>
        <taxon>Rickettsieae</taxon>
        <taxon>Candidatus Tisiphia</taxon>
    </lineage>
</organism>
<dbReference type="GO" id="GO:0009100">
    <property type="term" value="P:glycoprotein metabolic process"/>
    <property type="evidence" value="ECO:0007669"/>
    <property type="project" value="UniProtKB-ARBA"/>
</dbReference>
<feature type="domain" description="LicD/FKTN/FKRP nucleotidyltransferase" evidence="2">
    <location>
        <begin position="73"/>
        <end position="121"/>
    </location>
</feature>
<reference evidence="3" key="1">
    <citation type="submission" date="2024-01" db="EMBL/GenBank/DDBJ databases">
        <title>Sequencing the genomes of a sandfly, Sergentomyia squamirostris, and its two endosymbionts.</title>
        <authorList>
            <person name="Itokawa K."/>
            <person name="Sanjoba C."/>
        </authorList>
    </citation>
    <scope>NUCLEOTIDE SEQUENCE</scope>
    <source>
        <strain evidence="3">RiSSQ</strain>
    </source>
</reference>
<dbReference type="AlphaFoldDB" id="A0AAT9G7Y0"/>
<feature type="transmembrane region" description="Helical" evidence="1">
    <location>
        <begin position="12"/>
        <end position="29"/>
    </location>
</feature>
<dbReference type="EMBL" id="AP029170">
    <property type="protein sequence ID" value="BFD45830.1"/>
    <property type="molecule type" value="Genomic_DNA"/>
</dbReference>
<gene>
    <name evidence="3" type="ORF">DMENIID0002_04760</name>
</gene>
<sequence>MHKNHKKTNNFFFKIAGIIIILYGLYLGYVEFYDHQWRYVTPTDQQVQKYTISENKALSLYQLMKDTHEILTKHNIQYWIEGGTLLGAVRHQGIIPFDDDLDIGIMHADEIKLQDILPDFTELGYKTYHQDFYTICNKVCIDIFIFRPKDNMFMYANFRTLRRFPNDFFYVNELFPLRKYQFGEIEIYGPNEFKGNLDRAYPEWDKYGIIQQPHSYFVTLSPIEQKTKFILTPKLLKPAMPTGPLEDRVIPKLLTKE</sequence>
<keyword evidence="1" id="KW-1133">Transmembrane helix</keyword>
<dbReference type="Pfam" id="PF04991">
    <property type="entry name" value="LicD"/>
    <property type="match status" value="1"/>
</dbReference>
<accession>A0AAT9G7Y0</accession>
<evidence type="ECO:0000256" key="1">
    <source>
        <dbReference type="SAM" id="Phobius"/>
    </source>
</evidence>
<evidence type="ECO:0000259" key="2">
    <source>
        <dbReference type="Pfam" id="PF04991"/>
    </source>
</evidence>